<sequence>MEPDFMSTRRGFLATTLAAGFFQPAFAPRVNADTTTPISRITFGSCAKQWEPQPIWSSIGRRDPDVFLFLGDAIYGDWHGEEVFSPTRESLIADWERLAAIPEFAAFRERTPILATWDNHDYGKHDGGAEFDLKDVSKEVFLDFFGEPAASVRRKRTGIYDAKVFGQEGQRVQIILLDTRTFKSPYLIDERDKEMKAALNIRGQYLPSTDPDATLLGQEQWDWLEGELSKPAEIRFICSSTQIVADQKAMEEWGNFPLERQRLFNLIETTNANGVILLSGNVHYSEISGTGEGPYVLTDFTSSGMTHSEPAYAELNNTKRIQGPFTGFNFGEVSISWSDPIGPVVTLTCYDAAGRQQFEHVIQTSELRLG</sequence>
<gene>
    <name evidence="2" type="ORF">KL867_09475</name>
</gene>
<comment type="caution">
    <text evidence="2">The sequence shown here is derived from an EMBL/GenBank/DDBJ whole genome shotgun (WGS) entry which is preliminary data.</text>
</comment>
<evidence type="ECO:0000313" key="2">
    <source>
        <dbReference type="EMBL" id="MBT3141281.1"/>
    </source>
</evidence>
<evidence type="ECO:0000313" key="3">
    <source>
        <dbReference type="Proteomes" id="UP000763802"/>
    </source>
</evidence>
<name>A0ABS5WQE7_9RHOB</name>
<keyword evidence="3" id="KW-1185">Reference proteome</keyword>
<accession>A0ABS5WQE7</accession>
<protein>
    <submittedName>
        <fullName evidence="2">Alkaline phosphatase family protein</fullName>
    </submittedName>
</protein>
<dbReference type="RefSeq" id="WP_147232856.1">
    <property type="nucleotide sequence ID" value="NZ_JAHHDY010000011.1"/>
</dbReference>
<dbReference type="InterPro" id="IPR029052">
    <property type="entry name" value="Metallo-depent_PP-like"/>
</dbReference>
<dbReference type="PROSITE" id="PS51318">
    <property type="entry name" value="TAT"/>
    <property type="match status" value="1"/>
</dbReference>
<organism evidence="2 3">
    <name type="scientific">Falsiruegeria litorea</name>
    <dbReference type="NCBI Taxonomy" id="1280831"/>
    <lineage>
        <taxon>Bacteria</taxon>
        <taxon>Pseudomonadati</taxon>
        <taxon>Pseudomonadota</taxon>
        <taxon>Alphaproteobacteria</taxon>
        <taxon>Rhodobacterales</taxon>
        <taxon>Roseobacteraceae</taxon>
        <taxon>Falsiruegeria</taxon>
    </lineage>
</organism>
<dbReference type="PANTHER" id="PTHR33987">
    <property type="entry name" value="CALCINEURIN-LIKE METALLO-PHOSPHOESTERASE SUPERFAMILY PROTEIN"/>
    <property type="match status" value="1"/>
</dbReference>
<dbReference type="SUPFAM" id="SSF56300">
    <property type="entry name" value="Metallo-dependent phosphatases"/>
    <property type="match status" value="1"/>
</dbReference>
<dbReference type="CDD" id="cd07389">
    <property type="entry name" value="MPP_PhoD"/>
    <property type="match status" value="1"/>
</dbReference>
<dbReference type="Gene3D" id="3.60.21.70">
    <property type="entry name" value="PhoD-like phosphatase"/>
    <property type="match status" value="1"/>
</dbReference>
<proteinExistence type="predicted"/>
<dbReference type="Pfam" id="PF09423">
    <property type="entry name" value="PhoD"/>
    <property type="match status" value="1"/>
</dbReference>
<dbReference type="Proteomes" id="UP000763802">
    <property type="component" value="Unassembled WGS sequence"/>
</dbReference>
<reference evidence="2 3" key="1">
    <citation type="submission" date="2021-05" db="EMBL/GenBank/DDBJ databases">
        <title>Draft genomes of marine bacteria isolated from model chitin particles.</title>
        <authorList>
            <person name="Datta M.S."/>
            <person name="Schwartzman J.A."/>
            <person name="Cordero O."/>
        </authorList>
    </citation>
    <scope>NUCLEOTIDE SEQUENCE [LARGE SCALE GENOMIC DNA]</scope>
    <source>
        <strain evidence="2 3">4E07</strain>
    </source>
</reference>
<evidence type="ECO:0000259" key="1">
    <source>
        <dbReference type="Pfam" id="PF09423"/>
    </source>
</evidence>
<dbReference type="InterPro" id="IPR018946">
    <property type="entry name" value="PhoD-like_MPP"/>
</dbReference>
<feature type="domain" description="PhoD-like phosphatase metallophosphatase" evidence="1">
    <location>
        <begin position="45"/>
        <end position="290"/>
    </location>
</feature>
<dbReference type="EMBL" id="JAHHDY010000011">
    <property type="protein sequence ID" value="MBT3141281.1"/>
    <property type="molecule type" value="Genomic_DNA"/>
</dbReference>
<dbReference type="InterPro" id="IPR006311">
    <property type="entry name" value="TAT_signal"/>
</dbReference>
<dbReference type="PANTHER" id="PTHR33987:SF1">
    <property type="entry name" value="CALCINEURIN-LIKE METALLO-PHOSPHOESTERASE SUPERFAMILY PROTEIN"/>
    <property type="match status" value="1"/>
</dbReference>
<dbReference type="InterPro" id="IPR038607">
    <property type="entry name" value="PhoD-like_sf"/>
</dbReference>